<dbReference type="GO" id="GO:0044695">
    <property type="term" value="C:Dsc E3 ubiquitin ligase complex"/>
    <property type="evidence" value="ECO:0007669"/>
    <property type="project" value="InterPro"/>
</dbReference>
<dbReference type="InterPro" id="IPR029071">
    <property type="entry name" value="Ubiquitin-like_domsf"/>
</dbReference>
<reference evidence="3 4" key="1">
    <citation type="journal article" date="2018" name="BMC Genomics">
        <title>Comparative genome analyses reveal sequence features reflecting distinct modes of host-adaptation between dicot and monocot powdery mildew.</title>
        <authorList>
            <person name="Wu Y."/>
            <person name="Ma X."/>
            <person name="Pan Z."/>
            <person name="Kale S.D."/>
            <person name="Song Y."/>
            <person name="King H."/>
            <person name="Zhang Q."/>
            <person name="Presley C."/>
            <person name="Deng X."/>
            <person name="Wei C.I."/>
            <person name="Xiao S."/>
        </authorList>
    </citation>
    <scope>NUCLEOTIDE SEQUENCE [LARGE SCALE GENOMIC DNA]</scope>
    <source>
        <strain evidence="3">UMSG2</strain>
    </source>
</reference>
<dbReference type="SUPFAM" id="SSF54236">
    <property type="entry name" value="Ubiquitin-like"/>
    <property type="match status" value="1"/>
</dbReference>
<dbReference type="STRING" id="212602.A0A420HZP8"/>
<comment type="caution">
    <text evidence="3">The sequence shown here is derived from an EMBL/GenBank/DDBJ whole genome shotgun (WGS) entry which is preliminary data.</text>
</comment>
<dbReference type="AlphaFoldDB" id="A0A420HZP8"/>
<sequence>MKLSPDVGMLQTGPTQETLYLTVRFTNSFDLLLDIAEPNHTTILALKHTVRQKLDAPLAQHRFRFIFSGKLLKDDDILSEVLKLPHSYSHSHSHPHTQTTDHSRKGKAVEILPQRTFINCSIGDVLTSAELSAEADAATLSLNRSRERIQTQTGSGENFDLRKTTTTSPRGFDRLLSTGFSPAEVNQLRLQFRSIQQSIHTPDTMPSPSTLLRMEDAWIDDNSGNGAGSSGFDFGDDGLGGGAIDDILWGNIIGFFWPLGCIGFLMRESGVWSRRRKVAIFTGFILNMAFGILKVMS</sequence>
<dbReference type="InterPro" id="IPR019413">
    <property type="entry name" value="Dsc3_ub-like_dom"/>
</dbReference>
<gene>
    <name evidence="3" type="ORF">OnM2_029037</name>
</gene>
<dbReference type="InterPro" id="IPR000626">
    <property type="entry name" value="Ubiquitin-like_dom"/>
</dbReference>
<dbReference type="PANTHER" id="PTHR28049">
    <property type="entry name" value="TRANSMEMBRANE PROTEIN YOR223W"/>
    <property type="match status" value="1"/>
</dbReference>
<dbReference type="OrthoDB" id="2556122at2759"/>
<evidence type="ECO:0000313" key="3">
    <source>
        <dbReference type="EMBL" id="RKF62877.1"/>
    </source>
</evidence>
<dbReference type="PANTHER" id="PTHR28049:SF1">
    <property type="entry name" value="DSC E3 UBIQUITIN LIGASE COMPLEX SUBUNIT 3"/>
    <property type="match status" value="1"/>
</dbReference>
<dbReference type="InterPro" id="IPR025390">
    <property type="entry name" value="Dsc3_C"/>
</dbReference>
<keyword evidence="3" id="KW-0436">Ligase</keyword>
<feature type="transmembrane region" description="Helical" evidence="1">
    <location>
        <begin position="247"/>
        <end position="266"/>
    </location>
</feature>
<protein>
    <submittedName>
        <fullName evidence="3">DSC E3 ubiquitin ligase complex subunit 3</fullName>
    </submittedName>
</protein>
<dbReference type="GO" id="GO:0016874">
    <property type="term" value="F:ligase activity"/>
    <property type="evidence" value="ECO:0007669"/>
    <property type="project" value="UniProtKB-KW"/>
</dbReference>
<dbReference type="GO" id="GO:0005783">
    <property type="term" value="C:endoplasmic reticulum"/>
    <property type="evidence" value="ECO:0007669"/>
    <property type="project" value="TreeGrafter"/>
</dbReference>
<dbReference type="PROSITE" id="PS50053">
    <property type="entry name" value="UBIQUITIN_2"/>
    <property type="match status" value="1"/>
</dbReference>
<keyword evidence="1" id="KW-0812">Transmembrane</keyword>
<dbReference type="Proteomes" id="UP000286134">
    <property type="component" value="Unassembled WGS sequence"/>
</dbReference>
<evidence type="ECO:0000313" key="4">
    <source>
        <dbReference type="Proteomes" id="UP000286134"/>
    </source>
</evidence>
<keyword evidence="1" id="KW-0472">Membrane</keyword>
<dbReference type="Pfam" id="PF13373">
    <property type="entry name" value="Dsc3_C"/>
    <property type="match status" value="1"/>
</dbReference>
<feature type="transmembrane region" description="Helical" evidence="1">
    <location>
        <begin position="278"/>
        <end position="296"/>
    </location>
</feature>
<dbReference type="EMBL" id="MCFK01002987">
    <property type="protein sequence ID" value="RKF62877.1"/>
    <property type="molecule type" value="Genomic_DNA"/>
</dbReference>
<keyword evidence="1" id="KW-1133">Transmembrane helix</keyword>
<dbReference type="Pfam" id="PF10302">
    <property type="entry name" value="Dsc3_N"/>
    <property type="match status" value="1"/>
</dbReference>
<evidence type="ECO:0000259" key="2">
    <source>
        <dbReference type="PROSITE" id="PS50053"/>
    </source>
</evidence>
<feature type="domain" description="Ubiquitin-like" evidence="2">
    <location>
        <begin position="19"/>
        <end position="80"/>
    </location>
</feature>
<keyword evidence="4" id="KW-1185">Reference proteome</keyword>
<name>A0A420HZP8_9PEZI</name>
<dbReference type="InterPro" id="IPR045226">
    <property type="entry name" value="Dsc3"/>
</dbReference>
<evidence type="ECO:0000256" key="1">
    <source>
        <dbReference type="SAM" id="Phobius"/>
    </source>
</evidence>
<proteinExistence type="predicted"/>
<organism evidence="3 4">
    <name type="scientific">Erysiphe neolycopersici</name>
    <dbReference type="NCBI Taxonomy" id="212602"/>
    <lineage>
        <taxon>Eukaryota</taxon>
        <taxon>Fungi</taxon>
        <taxon>Dikarya</taxon>
        <taxon>Ascomycota</taxon>
        <taxon>Pezizomycotina</taxon>
        <taxon>Leotiomycetes</taxon>
        <taxon>Erysiphales</taxon>
        <taxon>Erysiphaceae</taxon>
        <taxon>Erysiphe</taxon>
    </lineage>
</organism>
<dbReference type="Gene3D" id="3.10.20.90">
    <property type="entry name" value="Phosphatidylinositol 3-kinase Catalytic Subunit, Chain A, domain 1"/>
    <property type="match status" value="1"/>
</dbReference>
<accession>A0A420HZP8</accession>